<dbReference type="Proteomes" id="UP000214760">
    <property type="component" value="Unassembled WGS sequence"/>
</dbReference>
<feature type="compositionally biased region" description="Basic and acidic residues" evidence="1">
    <location>
        <begin position="52"/>
        <end position="73"/>
    </location>
</feature>
<sequence>MAMVTRGIERSDTTVRTVAKADGGTGPTSASAAFSEILQSESKTAENGTRTSADHRSTKNDRNDNDTNREVSGIEKNSAKAATADKKDDEKEILTKAETELSILSSMMNAQVVPEKPAELTGTGKPELAVASAIPEDGAEDGKLSEIAETVLEEGALSKFTEESGGPVKTAENTASSGKKEPTGPASDPELLAKAKNTGEEKILTPRPAEGPAKSGGTGNGPASEATGAGGMKKPEPYDYASRGRDAVRNGYSTEDAAAMNAADGLKTQATAQPAEAPGAAAVRQVPTYEFETTDDSLVDDVSGFMAKHMPSNDGRMILELNPRNLGKITIEVEYKGQEAHITMTASSTKTADILSRGAESMGSILTRRTGNDTQVYVPHAGTSDSGRDAAEKREGSGEGRQQQEARRQEQTQKGDARESDSFLSRMRLGLM</sequence>
<dbReference type="RefSeq" id="WP_031471646.1">
    <property type="nucleotide sequence ID" value="NZ_FOZC01000003.1"/>
</dbReference>
<feature type="compositionally biased region" description="Polar residues" evidence="1">
    <location>
        <begin position="27"/>
        <end position="51"/>
    </location>
</feature>
<feature type="compositionally biased region" description="Basic and acidic residues" evidence="1">
    <location>
        <begin position="191"/>
        <end position="204"/>
    </location>
</feature>
<reference evidence="3 4" key="1">
    <citation type="submission" date="2016-10" db="EMBL/GenBank/DDBJ databases">
        <authorList>
            <person name="de Groot N.N."/>
        </authorList>
    </citation>
    <scope>NUCLEOTIDE SEQUENCE [LARGE SCALE GENOMIC DNA]</scope>
    <source>
        <strain evidence="3 4">F</strain>
    </source>
</reference>
<dbReference type="EMBL" id="FOZC01000003">
    <property type="protein sequence ID" value="SFR70453.1"/>
    <property type="molecule type" value="Genomic_DNA"/>
</dbReference>
<gene>
    <name evidence="3" type="ORF">SAMN02910262_00880</name>
</gene>
<dbReference type="InterPro" id="IPR038610">
    <property type="entry name" value="FliK-like_C_sf"/>
</dbReference>
<feature type="domain" description="Flagellar hook-length control protein-like C-terminal" evidence="2">
    <location>
        <begin position="313"/>
        <end position="378"/>
    </location>
</feature>
<proteinExistence type="predicted"/>
<evidence type="ECO:0000256" key="1">
    <source>
        <dbReference type="SAM" id="MobiDB-lite"/>
    </source>
</evidence>
<dbReference type="AlphaFoldDB" id="A0A1I6IUR4"/>
<dbReference type="InterPro" id="IPR021136">
    <property type="entry name" value="Flagellar_hook_control-like_C"/>
</dbReference>
<organism evidence="3 4">
    <name type="scientific">[Clostridium] aminophilum</name>
    <dbReference type="NCBI Taxonomy" id="1526"/>
    <lineage>
        <taxon>Bacteria</taxon>
        <taxon>Bacillati</taxon>
        <taxon>Bacillota</taxon>
        <taxon>Clostridia</taxon>
        <taxon>Lachnospirales</taxon>
        <taxon>Lachnospiraceae</taxon>
    </lineage>
</organism>
<feature type="region of interest" description="Disordered" evidence="1">
    <location>
        <begin position="156"/>
        <end position="244"/>
    </location>
</feature>
<evidence type="ECO:0000259" key="2">
    <source>
        <dbReference type="Pfam" id="PF02120"/>
    </source>
</evidence>
<accession>A0A1I6IUR4</accession>
<evidence type="ECO:0000313" key="3">
    <source>
        <dbReference type="EMBL" id="SFR70453.1"/>
    </source>
</evidence>
<feature type="compositionally biased region" description="Basic and acidic residues" evidence="1">
    <location>
        <begin position="233"/>
        <end position="244"/>
    </location>
</feature>
<dbReference type="Gene3D" id="3.30.750.140">
    <property type="match status" value="1"/>
</dbReference>
<dbReference type="Pfam" id="PF02120">
    <property type="entry name" value="Flg_hook"/>
    <property type="match status" value="1"/>
</dbReference>
<feature type="compositionally biased region" description="Basic and acidic residues" evidence="1">
    <location>
        <begin position="386"/>
        <end position="421"/>
    </location>
</feature>
<feature type="region of interest" description="Disordered" evidence="1">
    <location>
        <begin position="1"/>
        <end position="91"/>
    </location>
</feature>
<feature type="region of interest" description="Disordered" evidence="1">
    <location>
        <begin position="367"/>
        <end position="432"/>
    </location>
</feature>
<name>A0A1I6IUR4_9FIRM</name>
<evidence type="ECO:0000313" key="4">
    <source>
        <dbReference type="Proteomes" id="UP000214760"/>
    </source>
</evidence>
<protein>
    <submittedName>
        <fullName evidence="3">Hook-length control protein FliK</fullName>
    </submittedName>
</protein>